<evidence type="ECO:0000256" key="5">
    <source>
        <dbReference type="ARBA" id="ARBA00023004"/>
    </source>
</evidence>
<dbReference type="PANTHER" id="PTHR24304">
    <property type="entry name" value="CYTOCHROME P450 FAMILY 7"/>
    <property type="match status" value="1"/>
</dbReference>
<dbReference type="Proteomes" id="UP001172155">
    <property type="component" value="Unassembled WGS sequence"/>
</dbReference>
<evidence type="ECO:0000256" key="4">
    <source>
        <dbReference type="ARBA" id="ARBA00022723"/>
    </source>
</evidence>
<proteinExistence type="inferred from homology"/>
<keyword evidence="6" id="KW-0560">Oxidoreductase</keyword>
<evidence type="ECO:0000313" key="10">
    <source>
        <dbReference type="EMBL" id="KAK0746795.1"/>
    </source>
</evidence>
<keyword evidence="5 7" id="KW-0408">Iron</keyword>
<name>A0AA40EWH2_9PEZI</name>
<dbReference type="PANTHER" id="PTHR24304:SF2">
    <property type="entry name" value="24-HYDROXYCHOLESTEROL 7-ALPHA-HYDROXYLASE"/>
    <property type="match status" value="1"/>
</dbReference>
<keyword evidence="4 7" id="KW-0479">Metal-binding</keyword>
<keyword evidence="6" id="KW-0503">Monooxygenase</keyword>
<dbReference type="Pfam" id="PF00067">
    <property type="entry name" value="p450"/>
    <property type="match status" value="1"/>
</dbReference>
<feature type="compositionally biased region" description="Polar residues" evidence="8">
    <location>
        <begin position="531"/>
        <end position="544"/>
    </location>
</feature>
<dbReference type="AlphaFoldDB" id="A0AA40EWH2"/>
<dbReference type="InterPro" id="IPR050529">
    <property type="entry name" value="CYP450_sterol_14alpha_dmase"/>
</dbReference>
<dbReference type="InterPro" id="IPR002403">
    <property type="entry name" value="Cyt_P450_E_grp-IV"/>
</dbReference>
<evidence type="ECO:0000256" key="9">
    <source>
        <dbReference type="SAM" id="Phobius"/>
    </source>
</evidence>
<dbReference type="GO" id="GO:0008395">
    <property type="term" value="F:steroid hydroxylase activity"/>
    <property type="evidence" value="ECO:0007669"/>
    <property type="project" value="TreeGrafter"/>
</dbReference>
<protein>
    <submittedName>
        <fullName evidence="10">Cytochrome P450</fullName>
    </submittedName>
</protein>
<comment type="similarity">
    <text evidence="2">Belongs to the cytochrome P450 family.</text>
</comment>
<dbReference type="CDD" id="cd11040">
    <property type="entry name" value="CYP7_CYP8-like"/>
    <property type="match status" value="1"/>
</dbReference>
<keyword evidence="11" id="KW-1185">Reference proteome</keyword>
<keyword evidence="9" id="KW-0472">Membrane</keyword>
<keyword evidence="9" id="KW-1133">Transmembrane helix</keyword>
<dbReference type="GO" id="GO:0016705">
    <property type="term" value="F:oxidoreductase activity, acting on paired donors, with incorporation or reduction of molecular oxygen"/>
    <property type="evidence" value="ECO:0007669"/>
    <property type="project" value="InterPro"/>
</dbReference>
<accession>A0AA40EWH2</accession>
<comment type="caution">
    <text evidence="10">The sequence shown here is derived from an EMBL/GenBank/DDBJ whole genome shotgun (WGS) entry which is preliminary data.</text>
</comment>
<dbReference type="GO" id="GO:0020037">
    <property type="term" value="F:heme binding"/>
    <property type="evidence" value="ECO:0007669"/>
    <property type="project" value="InterPro"/>
</dbReference>
<dbReference type="InterPro" id="IPR036396">
    <property type="entry name" value="Cyt_P450_sf"/>
</dbReference>
<evidence type="ECO:0000256" key="3">
    <source>
        <dbReference type="ARBA" id="ARBA00022617"/>
    </source>
</evidence>
<keyword evidence="9" id="KW-0812">Transmembrane</keyword>
<evidence type="ECO:0000256" key="8">
    <source>
        <dbReference type="SAM" id="MobiDB-lite"/>
    </source>
</evidence>
<dbReference type="SUPFAM" id="SSF48264">
    <property type="entry name" value="Cytochrome P450"/>
    <property type="match status" value="1"/>
</dbReference>
<dbReference type="InterPro" id="IPR001128">
    <property type="entry name" value="Cyt_P450"/>
</dbReference>
<sequence>MDAINYITTGFRTSPFYISAILLLLLLVSVFAIRVFGNHCAESSEPWELPNWKGIPLIGNTIQYIVDNSSFITRTTLVLQARDIVQFRLGPIKTYLVSGPQNVQALFRKSASVSGDKFLLMTMESLMCYTKEDLTKFANDKTGRLAVPKEGTAAPQDGTRYWHGMHHHMKTLAQITSTSVLTDKFLEFFDERIQAYPLGEPATVNLFNFMRTKMAGAAIRALAGDALFARVGEDNLLDAFWAYDTIVINLLYALPKWMDPKPWKIRAHAFDLCLEWLQRDFDAVEDPESERNDVDWHPVMGLRFIREFLTWYKKEGLSDNTRAGHFLGFLLGLNGNTIPIAGWALMEIILDRPLWKAVQEEAESAFTVNPTTGKRNLDIQKMMGLPILQSVYVETLRVHVSVNVTREVVGETATIAGYKLPRNSLIQAPTRIAHFNEKAWATADHSAAEFWPYRHIKYAEVQVENGEVTKKPEFVLAAGPNDFFPYGGGVSICPGRHFAKQEIMATIAIMVSTFDMEMVEWVSFDGKTKSNRPAQENPKYSGSASMPPDRDMKVRWTRRI</sequence>
<feature type="binding site" description="axial binding residue" evidence="7">
    <location>
        <position position="493"/>
    </location>
    <ligand>
        <name>heme</name>
        <dbReference type="ChEBI" id="CHEBI:30413"/>
    </ligand>
    <ligandPart>
        <name>Fe</name>
        <dbReference type="ChEBI" id="CHEBI:18248"/>
    </ligandPart>
</feature>
<dbReference type="Gene3D" id="1.10.630.10">
    <property type="entry name" value="Cytochrome P450"/>
    <property type="match status" value="1"/>
</dbReference>
<reference evidence="10" key="1">
    <citation type="submission" date="2023-06" db="EMBL/GenBank/DDBJ databases">
        <title>Genome-scale phylogeny and comparative genomics of the fungal order Sordariales.</title>
        <authorList>
            <consortium name="Lawrence Berkeley National Laboratory"/>
            <person name="Hensen N."/>
            <person name="Bonometti L."/>
            <person name="Westerberg I."/>
            <person name="Brannstrom I.O."/>
            <person name="Guillou S."/>
            <person name="Cros-Aarteil S."/>
            <person name="Calhoun S."/>
            <person name="Haridas S."/>
            <person name="Kuo A."/>
            <person name="Mondo S."/>
            <person name="Pangilinan J."/>
            <person name="Riley R."/>
            <person name="LaButti K."/>
            <person name="Andreopoulos B."/>
            <person name="Lipzen A."/>
            <person name="Chen C."/>
            <person name="Yanf M."/>
            <person name="Daum C."/>
            <person name="Ng V."/>
            <person name="Clum A."/>
            <person name="Steindorff A."/>
            <person name="Ohm R."/>
            <person name="Martin F."/>
            <person name="Silar P."/>
            <person name="Natvig D."/>
            <person name="Lalanne C."/>
            <person name="Gautier V."/>
            <person name="Ament-velasquez S.L."/>
            <person name="Kruys A."/>
            <person name="Hutchinson M.I."/>
            <person name="Powell A.J."/>
            <person name="Barry K."/>
            <person name="Miller A.N."/>
            <person name="Grigoriev I.V."/>
            <person name="Debuchy R."/>
            <person name="Gladieux P."/>
            <person name="Thoren M.H."/>
            <person name="Johannesson H."/>
        </authorList>
    </citation>
    <scope>NUCLEOTIDE SEQUENCE</scope>
    <source>
        <strain evidence="10">SMH3187-1</strain>
    </source>
</reference>
<feature type="transmembrane region" description="Helical" evidence="9">
    <location>
        <begin position="16"/>
        <end position="36"/>
    </location>
</feature>
<keyword evidence="3 7" id="KW-0349">Heme</keyword>
<evidence type="ECO:0000313" key="11">
    <source>
        <dbReference type="Proteomes" id="UP001172155"/>
    </source>
</evidence>
<feature type="region of interest" description="Disordered" evidence="8">
    <location>
        <begin position="528"/>
        <end position="560"/>
    </location>
</feature>
<dbReference type="EMBL" id="JAUKUD010000004">
    <property type="protein sequence ID" value="KAK0746795.1"/>
    <property type="molecule type" value="Genomic_DNA"/>
</dbReference>
<evidence type="ECO:0000256" key="6">
    <source>
        <dbReference type="ARBA" id="ARBA00023033"/>
    </source>
</evidence>
<evidence type="ECO:0000256" key="7">
    <source>
        <dbReference type="PIRSR" id="PIRSR602403-1"/>
    </source>
</evidence>
<gene>
    <name evidence="10" type="ORF">B0T18DRAFT_412452</name>
</gene>
<dbReference type="PRINTS" id="PR00465">
    <property type="entry name" value="EP450IV"/>
</dbReference>
<dbReference type="GO" id="GO:0005506">
    <property type="term" value="F:iron ion binding"/>
    <property type="evidence" value="ECO:0007669"/>
    <property type="project" value="InterPro"/>
</dbReference>
<evidence type="ECO:0000256" key="1">
    <source>
        <dbReference type="ARBA" id="ARBA00001971"/>
    </source>
</evidence>
<evidence type="ECO:0000256" key="2">
    <source>
        <dbReference type="ARBA" id="ARBA00010617"/>
    </source>
</evidence>
<comment type="cofactor">
    <cofactor evidence="1 7">
        <name>heme</name>
        <dbReference type="ChEBI" id="CHEBI:30413"/>
    </cofactor>
</comment>
<organism evidence="10 11">
    <name type="scientific">Schizothecium vesticola</name>
    <dbReference type="NCBI Taxonomy" id="314040"/>
    <lineage>
        <taxon>Eukaryota</taxon>
        <taxon>Fungi</taxon>
        <taxon>Dikarya</taxon>
        <taxon>Ascomycota</taxon>
        <taxon>Pezizomycotina</taxon>
        <taxon>Sordariomycetes</taxon>
        <taxon>Sordariomycetidae</taxon>
        <taxon>Sordariales</taxon>
        <taxon>Schizotheciaceae</taxon>
        <taxon>Schizothecium</taxon>
    </lineage>
</organism>